<gene>
    <name evidence="9" type="ORF">IAB14_02980</name>
</gene>
<protein>
    <submittedName>
        <fullName evidence="9">Cysteine desulfurase</fullName>
    </submittedName>
</protein>
<dbReference type="InterPro" id="IPR015421">
    <property type="entry name" value="PyrdxlP-dep_Trfase_major"/>
</dbReference>
<evidence type="ECO:0000259" key="8">
    <source>
        <dbReference type="Pfam" id="PF00266"/>
    </source>
</evidence>
<sequence>MTIYLDSAATTQCSAGAIEAAVGAMRENYYNPSALYHEGLMLKEQLNGVRSMILGALRAEGSVVFTGGGTESDNLALFGCKKPKQGDIVVSAGEHAAVYAAATELKQRGYDVRFCPVKGDGSTDFEAFCQMITEKTALASVMHVNNETGAVNDLGKFSAALKAKNPRALFHSDGVQAFGKLKLNLQRDGVDLYAISAHKIHAPKGVGALYIRKGIRLSPVVYGGGQEGGLRSSTENVPGILAFGAAITETIEKQGETAQNLSFLRQKVIEGLTEENDEIRLISPENGSPYIVTFTMAKVRGEVMQHALERKGILIGTGSACSSNKAGKRIPDALGLSGKWADGVVRISFCRNTTEAEIDRFLVEFKQIYGELSRYGS</sequence>
<organism evidence="9 10">
    <name type="scientific">Candidatus Stercoripulliclostridium merdipullorum</name>
    <dbReference type="NCBI Taxonomy" id="2840952"/>
    <lineage>
        <taxon>Bacteria</taxon>
        <taxon>Bacillati</taxon>
        <taxon>Bacillota</taxon>
        <taxon>Clostridia</taxon>
        <taxon>Eubacteriales</taxon>
        <taxon>Candidatus Stercoripulliclostridium</taxon>
    </lineage>
</organism>
<evidence type="ECO:0000256" key="1">
    <source>
        <dbReference type="ARBA" id="ARBA00001933"/>
    </source>
</evidence>
<evidence type="ECO:0000256" key="6">
    <source>
        <dbReference type="ARBA" id="ARBA00023014"/>
    </source>
</evidence>
<keyword evidence="3" id="KW-0479">Metal-binding</keyword>
<evidence type="ECO:0000256" key="7">
    <source>
        <dbReference type="RuleBase" id="RU004504"/>
    </source>
</evidence>
<reference evidence="9" key="1">
    <citation type="submission" date="2020-10" db="EMBL/GenBank/DDBJ databases">
        <authorList>
            <person name="Gilroy R."/>
        </authorList>
    </citation>
    <scope>NUCLEOTIDE SEQUENCE</scope>
    <source>
        <strain evidence="9">23406</strain>
    </source>
</reference>
<accession>A0A9D1NCM9</accession>
<dbReference type="InterPro" id="IPR015422">
    <property type="entry name" value="PyrdxlP-dep_Trfase_small"/>
</dbReference>
<dbReference type="SUPFAM" id="SSF53383">
    <property type="entry name" value="PLP-dependent transferases"/>
    <property type="match status" value="1"/>
</dbReference>
<dbReference type="GO" id="GO:0003824">
    <property type="term" value="F:catalytic activity"/>
    <property type="evidence" value="ECO:0007669"/>
    <property type="project" value="UniProtKB-ARBA"/>
</dbReference>
<dbReference type="GO" id="GO:0046872">
    <property type="term" value="F:metal ion binding"/>
    <property type="evidence" value="ECO:0007669"/>
    <property type="project" value="UniProtKB-KW"/>
</dbReference>
<dbReference type="GO" id="GO:0051536">
    <property type="term" value="F:iron-sulfur cluster binding"/>
    <property type="evidence" value="ECO:0007669"/>
    <property type="project" value="UniProtKB-KW"/>
</dbReference>
<keyword evidence="6" id="KW-0411">Iron-sulfur</keyword>
<evidence type="ECO:0000256" key="3">
    <source>
        <dbReference type="ARBA" id="ARBA00022723"/>
    </source>
</evidence>
<dbReference type="InterPro" id="IPR020578">
    <property type="entry name" value="Aminotrans_V_PyrdxlP_BS"/>
</dbReference>
<keyword evidence="4" id="KW-0663">Pyridoxal phosphate</keyword>
<dbReference type="Gene3D" id="3.40.640.10">
    <property type="entry name" value="Type I PLP-dependent aspartate aminotransferase-like (Major domain)"/>
    <property type="match status" value="1"/>
</dbReference>
<feature type="domain" description="Aminotransferase class V" evidence="8">
    <location>
        <begin position="3"/>
        <end position="361"/>
    </location>
</feature>
<reference evidence="9" key="2">
    <citation type="journal article" date="2021" name="PeerJ">
        <title>Extensive microbial diversity within the chicken gut microbiome revealed by metagenomics and culture.</title>
        <authorList>
            <person name="Gilroy R."/>
            <person name="Ravi A."/>
            <person name="Getino M."/>
            <person name="Pursley I."/>
            <person name="Horton D.L."/>
            <person name="Alikhan N.F."/>
            <person name="Baker D."/>
            <person name="Gharbi K."/>
            <person name="Hall N."/>
            <person name="Watson M."/>
            <person name="Adriaenssens E.M."/>
            <person name="Foster-Nyarko E."/>
            <person name="Jarju S."/>
            <person name="Secka A."/>
            <person name="Antonio M."/>
            <person name="Oren A."/>
            <person name="Chaudhuri R.R."/>
            <person name="La Ragione R."/>
            <person name="Hildebrand F."/>
            <person name="Pallen M.J."/>
        </authorList>
    </citation>
    <scope>NUCLEOTIDE SEQUENCE</scope>
    <source>
        <strain evidence="9">23406</strain>
    </source>
</reference>
<dbReference type="Gene3D" id="3.90.1150.10">
    <property type="entry name" value="Aspartate Aminotransferase, domain 1"/>
    <property type="match status" value="1"/>
</dbReference>
<dbReference type="PIRSF" id="PIRSF005572">
    <property type="entry name" value="NifS"/>
    <property type="match status" value="1"/>
</dbReference>
<dbReference type="Pfam" id="PF00266">
    <property type="entry name" value="Aminotran_5"/>
    <property type="match status" value="1"/>
</dbReference>
<dbReference type="InterPro" id="IPR016454">
    <property type="entry name" value="Cysteine_dSase"/>
</dbReference>
<dbReference type="AlphaFoldDB" id="A0A9D1NCM9"/>
<dbReference type="PROSITE" id="PS00595">
    <property type="entry name" value="AA_TRANSFER_CLASS_5"/>
    <property type="match status" value="1"/>
</dbReference>
<comment type="cofactor">
    <cofactor evidence="1 7">
        <name>pyridoxal 5'-phosphate</name>
        <dbReference type="ChEBI" id="CHEBI:597326"/>
    </cofactor>
</comment>
<comment type="similarity">
    <text evidence="2">Belongs to the class-V pyridoxal-phosphate-dependent aminotransferase family. NifS/IscS subfamily.</text>
</comment>
<dbReference type="Proteomes" id="UP000886891">
    <property type="component" value="Unassembled WGS sequence"/>
</dbReference>
<dbReference type="InterPro" id="IPR015424">
    <property type="entry name" value="PyrdxlP-dep_Trfase"/>
</dbReference>
<proteinExistence type="inferred from homology"/>
<name>A0A9D1NCM9_9FIRM</name>
<keyword evidence="5" id="KW-0408">Iron</keyword>
<dbReference type="PANTHER" id="PTHR11601:SF50">
    <property type="entry name" value="CYSTEINE DESULFURASE ISCS 2-RELATED"/>
    <property type="match status" value="1"/>
</dbReference>
<evidence type="ECO:0000256" key="4">
    <source>
        <dbReference type="ARBA" id="ARBA00022898"/>
    </source>
</evidence>
<dbReference type="PANTHER" id="PTHR11601">
    <property type="entry name" value="CYSTEINE DESULFURYLASE FAMILY MEMBER"/>
    <property type="match status" value="1"/>
</dbReference>
<evidence type="ECO:0000256" key="5">
    <source>
        <dbReference type="ARBA" id="ARBA00023004"/>
    </source>
</evidence>
<comment type="caution">
    <text evidence="9">The sequence shown here is derived from an EMBL/GenBank/DDBJ whole genome shotgun (WGS) entry which is preliminary data.</text>
</comment>
<dbReference type="InterPro" id="IPR000192">
    <property type="entry name" value="Aminotrans_V_dom"/>
</dbReference>
<evidence type="ECO:0000256" key="2">
    <source>
        <dbReference type="ARBA" id="ARBA00006490"/>
    </source>
</evidence>
<dbReference type="Gene3D" id="1.10.260.50">
    <property type="match status" value="1"/>
</dbReference>
<evidence type="ECO:0000313" key="10">
    <source>
        <dbReference type="Proteomes" id="UP000886891"/>
    </source>
</evidence>
<dbReference type="EMBL" id="DVOH01000022">
    <property type="protein sequence ID" value="HIV00063.1"/>
    <property type="molecule type" value="Genomic_DNA"/>
</dbReference>
<evidence type="ECO:0000313" key="9">
    <source>
        <dbReference type="EMBL" id="HIV00063.1"/>
    </source>
</evidence>